<dbReference type="GO" id="GO:0016887">
    <property type="term" value="F:ATP hydrolysis activity"/>
    <property type="evidence" value="ECO:0007669"/>
    <property type="project" value="InterPro"/>
</dbReference>
<dbReference type="Proteomes" id="UP000193090">
    <property type="component" value="Unassembled WGS sequence"/>
</dbReference>
<reference evidence="4 5" key="1">
    <citation type="submission" date="2016-01" db="EMBL/GenBank/DDBJ databases">
        <title>The new phylogeny of the genus Mycobacterium.</title>
        <authorList>
            <person name="Tarcisio F."/>
            <person name="Conor M."/>
            <person name="Antonella G."/>
            <person name="Elisabetta G."/>
            <person name="Giulia F.S."/>
            <person name="Sara T."/>
            <person name="Anna F."/>
            <person name="Clotilde B."/>
            <person name="Roberto B."/>
            <person name="Veronica D.S."/>
            <person name="Fabio R."/>
            <person name="Monica P."/>
            <person name="Olivier J."/>
            <person name="Enrico T."/>
            <person name="Nicola S."/>
        </authorList>
    </citation>
    <scope>NUCLEOTIDE SEQUENCE [LARGE SCALE GENOMIC DNA]</scope>
    <source>
        <strain evidence="4 5">DSM 44153</strain>
    </source>
</reference>
<dbReference type="Pfam" id="PF11575">
    <property type="entry name" value="FhuF_C"/>
    <property type="match status" value="1"/>
</dbReference>
<dbReference type="PANTHER" id="PTHR42794:SF2">
    <property type="entry name" value="ABC TRANSPORTER ATP-BINDING PROTEIN"/>
    <property type="match status" value="1"/>
</dbReference>
<evidence type="ECO:0000313" key="4">
    <source>
        <dbReference type="EMBL" id="ORX08575.1"/>
    </source>
</evidence>
<dbReference type="Gene3D" id="3.40.50.300">
    <property type="entry name" value="P-loop containing nucleotide triphosphate hydrolases"/>
    <property type="match status" value="1"/>
</dbReference>
<gene>
    <name evidence="4" type="ORF">AWC30_01550</name>
</gene>
<dbReference type="SMART" id="SM00382">
    <property type="entry name" value="AAA"/>
    <property type="match status" value="1"/>
</dbReference>
<sequence>MSVELVDLAVGYRNRRRDTVVADRLTARARRGELTVLLGPNGCGKSTLIRTLCGLQRSLAGRVILDGTELTALAGDERARRVGVVLTERVDPGLLSARELAGLGRIPHLGLGGRMRPRDHAVVDWALTAVGAAPLADRPAAQLSDGERQRVLTARALAQQPGLLVLDEPTAFLDVSARAGLVELLHRLARDQDLTVLMSTHDLELALQVADRVWLMTPDGRLLDAAPEELMLAGHIGAVFDGDTLRFDPGSGVFVLRDVVAAPRPARIEAAEPLRTAIGRVLAREGWRVEDHDSAGAAEIVVAADAPAAITVHTGPGAARRTDLGALAPLVRALPQAAGHCVPAATAEAALADVAATGPYFAIGRGDTGDPDWRPLSALYADPTGLGAAIAGVTDRIGAPEPRVAASTFHLGLAARLWSVWTGMLIGHRLHLDLSPDQVHFRLVDGQLRLHLPRVRAWRIDAAQPGLAAAVLDGHLTPFAAALRQAVPISAALLRGNVASALMGAARVYDAHRGAEAPGPAWRLASTICEGETLSGTVVFTPDANAYRRTSCCLYYRTPDAGLCGDCALDARPEPRAVRR</sequence>
<dbReference type="STRING" id="1798.AWC30_01550"/>
<feature type="domain" description="ABC transporter" evidence="3">
    <location>
        <begin position="3"/>
        <end position="243"/>
    </location>
</feature>
<dbReference type="GO" id="GO:0051537">
    <property type="term" value="F:2 iron, 2 sulfur cluster binding"/>
    <property type="evidence" value="ECO:0007669"/>
    <property type="project" value="InterPro"/>
</dbReference>
<keyword evidence="5" id="KW-1185">Reference proteome</keyword>
<evidence type="ECO:0000313" key="5">
    <source>
        <dbReference type="Proteomes" id="UP000193090"/>
    </source>
</evidence>
<organism evidence="4 5">
    <name type="scientific">Mycolicibacillus trivialis</name>
    <dbReference type="NCBI Taxonomy" id="1798"/>
    <lineage>
        <taxon>Bacteria</taxon>
        <taxon>Bacillati</taxon>
        <taxon>Actinomycetota</taxon>
        <taxon>Actinomycetes</taxon>
        <taxon>Mycobacteriales</taxon>
        <taxon>Mycobacteriaceae</taxon>
        <taxon>Mycolicibacillus</taxon>
    </lineage>
</organism>
<evidence type="ECO:0000256" key="2">
    <source>
        <dbReference type="ARBA" id="ARBA00022840"/>
    </source>
</evidence>
<evidence type="ECO:0000259" key="3">
    <source>
        <dbReference type="PROSITE" id="PS50893"/>
    </source>
</evidence>
<proteinExistence type="predicted"/>
<dbReference type="InterPro" id="IPR003439">
    <property type="entry name" value="ABC_transporter-like_ATP-bd"/>
</dbReference>
<dbReference type="OrthoDB" id="3579586at2"/>
<dbReference type="GO" id="GO:0005524">
    <property type="term" value="F:ATP binding"/>
    <property type="evidence" value="ECO:0007669"/>
    <property type="project" value="UniProtKB-KW"/>
</dbReference>
<accession>A0A1X2EQZ2</accession>
<keyword evidence="2" id="KW-0067">ATP-binding</keyword>
<dbReference type="CDD" id="cd03214">
    <property type="entry name" value="ABC_Iron-Siderophores_B12_Hemin"/>
    <property type="match status" value="1"/>
</dbReference>
<dbReference type="PANTHER" id="PTHR42794">
    <property type="entry name" value="HEMIN IMPORT ATP-BINDING PROTEIN HMUV"/>
    <property type="match status" value="1"/>
</dbReference>
<evidence type="ECO:0000256" key="1">
    <source>
        <dbReference type="ARBA" id="ARBA00022741"/>
    </source>
</evidence>
<protein>
    <submittedName>
        <fullName evidence="4">ABC transporter</fullName>
    </submittedName>
</protein>
<dbReference type="Pfam" id="PF00005">
    <property type="entry name" value="ABC_tran"/>
    <property type="match status" value="1"/>
</dbReference>
<comment type="caution">
    <text evidence="4">The sequence shown here is derived from an EMBL/GenBank/DDBJ whole genome shotgun (WGS) entry which is preliminary data.</text>
</comment>
<keyword evidence="1" id="KW-0547">Nucleotide-binding</keyword>
<dbReference type="InterPro" id="IPR024726">
    <property type="entry name" value="FhuF_C"/>
</dbReference>
<dbReference type="SUPFAM" id="SSF52540">
    <property type="entry name" value="P-loop containing nucleoside triphosphate hydrolases"/>
    <property type="match status" value="1"/>
</dbReference>
<dbReference type="InterPro" id="IPR003593">
    <property type="entry name" value="AAA+_ATPase"/>
</dbReference>
<dbReference type="InterPro" id="IPR027417">
    <property type="entry name" value="P-loop_NTPase"/>
</dbReference>
<dbReference type="RefSeq" id="WP_085107220.1">
    <property type="nucleotide sequence ID" value="NZ_LQPZ01000004.1"/>
</dbReference>
<dbReference type="EMBL" id="LQPZ01000004">
    <property type="protein sequence ID" value="ORX08575.1"/>
    <property type="molecule type" value="Genomic_DNA"/>
</dbReference>
<dbReference type="AlphaFoldDB" id="A0A1X2EQZ2"/>
<dbReference type="PROSITE" id="PS50893">
    <property type="entry name" value="ABC_TRANSPORTER_2"/>
    <property type="match status" value="1"/>
</dbReference>
<name>A0A1X2EQZ2_9MYCO</name>